<gene>
    <name evidence="3" type="ORF">TWF718_009628</name>
</gene>
<accession>A0AAN8MJ79</accession>
<dbReference type="Proteomes" id="UP001313282">
    <property type="component" value="Unassembled WGS sequence"/>
</dbReference>
<keyword evidence="4" id="KW-1185">Reference proteome</keyword>
<feature type="domain" description="BZIP" evidence="2">
    <location>
        <begin position="42"/>
        <end position="57"/>
    </location>
</feature>
<evidence type="ECO:0000313" key="3">
    <source>
        <dbReference type="EMBL" id="KAK6336840.1"/>
    </source>
</evidence>
<dbReference type="PROSITE" id="PS00036">
    <property type="entry name" value="BZIP_BASIC"/>
    <property type="match status" value="1"/>
</dbReference>
<comment type="caution">
    <text evidence="3">The sequence shown here is derived from an EMBL/GenBank/DDBJ whole genome shotgun (WGS) entry which is preliminary data.</text>
</comment>
<feature type="compositionally biased region" description="Polar residues" evidence="1">
    <location>
        <begin position="72"/>
        <end position="86"/>
    </location>
</feature>
<feature type="compositionally biased region" description="Basic and acidic residues" evidence="1">
    <location>
        <begin position="32"/>
        <end position="44"/>
    </location>
</feature>
<dbReference type="EMBL" id="JAVHNR010000007">
    <property type="protein sequence ID" value="KAK6336840.1"/>
    <property type="molecule type" value="Genomic_DNA"/>
</dbReference>
<name>A0AAN8MJ79_9PEZI</name>
<evidence type="ECO:0000259" key="2">
    <source>
        <dbReference type="PROSITE" id="PS00036"/>
    </source>
</evidence>
<dbReference type="PANTHER" id="PTHR39607">
    <property type="entry name" value="XANTHOCILLIN BIOSYNTHESIS CLUSTER TRANSCRIPTION FACTOR XANC-RELATED"/>
    <property type="match status" value="1"/>
</dbReference>
<evidence type="ECO:0000256" key="1">
    <source>
        <dbReference type="SAM" id="MobiDB-lite"/>
    </source>
</evidence>
<dbReference type="PANTHER" id="PTHR39607:SF2">
    <property type="entry name" value="BZIP DOMAIN-CONTAINING PROTEIN"/>
    <property type="match status" value="1"/>
</dbReference>
<dbReference type="InterPro" id="IPR004827">
    <property type="entry name" value="bZIP"/>
</dbReference>
<dbReference type="Gene3D" id="1.20.5.170">
    <property type="match status" value="1"/>
</dbReference>
<protein>
    <recommendedName>
        <fullName evidence="2">BZIP domain-containing protein</fullName>
    </recommendedName>
</protein>
<dbReference type="GO" id="GO:0003700">
    <property type="term" value="F:DNA-binding transcription factor activity"/>
    <property type="evidence" value="ECO:0007669"/>
    <property type="project" value="InterPro"/>
</dbReference>
<proteinExistence type="predicted"/>
<reference evidence="3 4" key="1">
    <citation type="submission" date="2019-10" db="EMBL/GenBank/DDBJ databases">
        <authorList>
            <person name="Palmer J.M."/>
        </authorList>
    </citation>
    <scope>NUCLEOTIDE SEQUENCE [LARGE SCALE GENOMIC DNA]</scope>
    <source>
        <strain evidence="3 4">TWF718</strain>
    </source>
</reference>
<sequence length="272" mass="29939">MICYLPFQDPQSPPLPAGEKNSNGVNDASDEDWTKITDLTERRRMQNRIAQRNFRRKQRSMKQNAKKCDSVTIPQQGSGHTSQALSHQVPILHSSSKQQDPRRHCQCGRSCLEVMGRPAFFVAPMASSHSKNEWAHTSSLYAENMMGSALIPVYPLYETPTRSQNYVRYTSPVSVGVESPPMESSILENATSPANFHDYNIGSSGLESVDDMSEFLDGIGNDSVLEFDNNNLASENILLGWGPNWDTDSILLGGTGTNGAASTFTDNSAEMA</sequence>
<dbReference type="InterPro" id="IPR052635">
    <property type="entry name" value="Sec_Metab_Biosynth_Reg"/>
</dbReference>
<feature type="region of interest" description="Disordered" evidence="1">
    <location>
        <begin position="1"/>
        <end position="88"/>
    </location>
</feature>
<evidence type="ECO:0000313" key="4">
    <source>
        <dbReference type="Proteomes" id="UP001313282"/>
    </source>
</evidence>
<organism evidence="3 4">
    <name type="scientific">Orbilia javanica</name>
    <dbReference type="NCBI Taxonomy" id="47235"/>
    <lineage>
        <taxon>Eukaryota</taxon>
        <taxon>Fungi</taxon>
        <taxon>Dikarya</taxon>
        <taxon>Ascomycota</taxon>
        <taxon>Pezizomycotina</taxon>
        <taxon>Orbiliomycetes</taxon>
        <taxon>Orbiliales</taxon>
        <taxon>Orbiliaceae</taxon>
        <taxon>Orbilia</taxon>
    </lineage>
</organism>
<dbReference type="CDD" id="cd14688">
    <property type="entry name" value="bZIP_YAP"/>
    <property type="match status" value="1"/>
</dbReference>
<dbReference type="AlphaFoldDB" id="A0AAN8MJ79"/>